<evidence type="ECO:0000313" key="2">
    <source>
        <dbReference type="Proteomes" id="UP000094526"/>
    </source>
</evidence>
<protein>
    <submittedName>
        <fullName evidence="1">Uncharacterized protein</fullName>
    </submittedName>
</protein>
<reference evidence="2" key="1">
    <citation type="submission" date="2015-07" db="EMBL/GenBank/DDBJ databases">
        <authorList>
            <person name="Teixeira M.M."/>
            <person name="Souza R.C."/>
            <person name="Almeida L.G."/>
            <person name="Vicente V.A."/>
            <person name="de Hoog S."/>
            <person name="Bocca A.L."/>
            <person name="de Almeida S.R."/>
            <person name="Vasconcelos A.T."/>
            <person name="Felipe M.S."/>
        </authorList>
    </citation>
    <scope>NUCLEOTIDE SEQUENCE [LARGE SCALE GENOMIC DNA]</scope>
    <source>
        <strain evidence="2">KSF</strain>
    </source>
</reference>
<organism evidence="1 2">
    <name type="scientific">Cladophialophora carrionii</name>
    <dbReference type="NCBI Taxonomy" id="86049"/>
    <lineage>
        <taxon>Eukaryota</taxon>
        <taxon>Fungi</taxon>
        <taxon>Dikarya</taxon>
        <taxon>Ascomycota</taxon>
        <taxon>Pezizomycotina</taxon>
        <taxon>Eurotiomycetes</taxon>
        <taxon>Chaetothyriomycetidae</taxon>
        <taxon>Chaetothyriales</taxon>
        <taxon>Herpotrichiellaceae</taxon>
        <taxon>Cladophialophora</taxon>
    </lineage>
</organism>
<name>A0A1C1CIP0_9EURO</name>
<dbReference type="Proteomes" id="UP000094526">
    <property type="component" value="Unassembled WGS sequence"/>
</dbReference>
<accession>A0A1C1CIP0</accession>
<dbReference type="OrthoDB" id="4158707at2759"/>
<evidence type="ECO:0000313" key="1">
    <source>
        <dbReference type="EMBL" id="OCT48301.1"/>
    </source>
</evidence>
<comment type="caution">
    <text evidence="1">The sequence shown here is derived from an EMBL/GenBank/DDBJ whole genome shotgun (WGS) entry which is preliminary data.</text>
</comment>
<sequence length="166" mass="18418">MKPPPFFPSRLVFYRYLGLLFVVALLSTPVLMPIPIPIPIPARVHALPIQDSLTLDAIDASVLESLALAYTAYLEKKQQGTTQLLDTVDDFIESAKSALDTDFELTRAMLVEVVDLLRRSNDAQSEGNQVARRNADVQKRSLAIQERTLQLAEQSNRGAVEQIITA</sequence>
<keyword evidence="2" id="KW-1185">Reference proteome</keyword>
<dbReference type="VEuPathDB" id="FungiDB:G647_08446"/>
<gene>
    <name evidence="1" type="ORF">CLCR_04396</name>
</gene>
<proteinExistence type="predicted"/>
<dbReference type="EMBL" id="LGRB01000012">
    <property type="protein sequence ID" value="OCT48301.1"/>
    <property type="molecule type" value="Genomic_DNA"/>
</dbReference>
<dbReference type="VEuPathDB" id="FungiDB:CLCR_04396"/>
<dbReference type="AlphaFoldDB" id="A0A1C1CIP0"/>